<dbReference type="Proteomes" id="UP001583177">
    <property type="component" value="Unassembled WGS sequence"/>
</dbReference>
<evidence type="ECO:0000313" key="2">
    <source>
        <dbReference type="Proteomes" id="UP001583177"/>
    </source>
</evidence>
<keyword evidence="2" id="KW-1185">Reference proteome</keyword>
<proteinExistence type="predicted"/>
<gene>
    <name evidence="1" type="ORF">Daus18300_006976</name>
</gene>
<dbReference type="EMBL" id="JAWRVE010000059">
    <property type="protein sequence ID" value="KAL1865864.1"/>
    <property type="molecule type" value="Genomic_DNA"/>
</dbReference>
<reference evidence="1 2" key="1">
    <citation type="journal article" date="2024" name="IMA Fungus">
        <title>IMA Genome - F19 : A genome assembly and annotation guide to empower mycologists, including annotated draft genome sequences of Ceratocystis pirilliformis, Diaporthe australafricana, Fusarium ophioides, Paecilomyces lecythidis, and Sporothrix stenoceras.</title>
        <authorList>
            <person name="Aylward J."/>
            <person name="Wilson A.M."/>
            <person name="Visagie C.M."/>
            <person name="Spraker J."/>
            <person name="Barnes I."/>
            <person name="Buitendag C."/>
            <person name="Ceriani C."/>
            <person name="Del Mar Angel L."/>
            <person name="du Plessis D."/>
            <person name="Fuchs T."/>
            <person name="Gasser K."/>
            <person name="Kramer D."/>
            <person name="Li W."/>
            <person name="Munsamy K."/>
            <person name="Piso A."/>
            <person name="Price J.L."/>
            <person name="Sonnekus B."/>
            <person name="Thomas C."/>
            <person name="van der Nest A."/>
            <person name="van Dijk A."/>
            <person name="van Heerden A."/>
            <person name="van Vuuren N."/>
            <person name="Yilmaz N."/>
            <person name="Duong T.A."/>
            <person name="van der Merwe N.A."/>
            <person name="Wingfield M.J."/>
            <person name="Wingfield B.D."/>
        </authorList>
    </citation>
    <scope>NUCLEOTIDE SEQUENCE [LARGE SCALE GENOMIC DNA]</scope>
    <source>
        <strain evidence="1 2">CMW 18300</strain>
    </source>
</reference>
<organism evidence="1 2">
    <name type="scientific">Diaporthe australafricana</name>
    <dbReference type="NCBI Taxonomy" id="127596"/>
    <lineage>
        <taxon>Eukaryota</taxon>
        <taxon>Fungi</taxon>
        <taxon>Dikarya</taxon>
        <taxon>Ascomycota</taxon>
        <taxon>Pezizomycotina</taxon>
        <taxon>Sordariomycetes</taxon>
        <taxon>Sordariomycetidae</taxon>
        <taxon>Diaporthales</taxon>
        <taxon>Diaporthaceae</taxon>
        <taxon>Diaporthe</taxon>
    </lineage>
</organism>
<comment type="caution">
    <text evidence="1">The sequence shown here is derived from an EMBL/GenBank/DDBJ whole genome shotgun (WGS) entry which is preliminary data.</text>
</comment>
<accession>A0ABR3WQN3</accession>
<protein>
    <submittedName>
        <fullName evidence="1">Uncharacterized protein</fullName>
    </submittedName>
</protein>
<evidence type="ECO:0000313" key="1">
    <source>
        <dbReference type="EMBL" id="KAL1865864.1"/>
    </source>
</evidence>
<name>A0ABR3WQN3_9PEZI</name>
<sequence>MPSYSIYPESLVAPNQFSPYLSVSFRRGVESRDPIVPLHQYPASGLQLSFERPDCEQEIFVERITAREVQSSESGLCTVSLAKEDMPKYAVRKGLEDSVCDVIVKLHAWKGERHLGAWEVGKLSGADAYKVVA</sequence>